<dbReference type="AlphaFoldDB" id="A0A5E4D8A4"/>
<name>A0A5E4D8A4_MARMO</name>
<reference evidence="2" key="1">
    <citation type="submission" date="2019-04" db="EMBL/GenBank/DDBJ databases">
        <authorList>
            <person name="Alioto T."/>
            <person name="Alioto T."/>
        </authorList>
    </citation>
    <scope>NUCLEOTIDE SEQUENCE [LARGE SCALE GENOMIC DNA]</scope>
</reference>
<evidence type="ECO:0000313" key="2">
    <source>
        <dbReference type="EMBL" id="VTJ90256.1"/>
    </source>
</evidence>
<protein>
    <submittedName>
        <fullName evidence="2">Uncharacterized protein</fullName>
    </submittedName>
</protein>
<dbReference type="EMBL" id="CABDUW010004292">
    <property type="protein sequence ID" value="VTJ90256.1"/>
    <property type="molecule type" value="Genomic_DNA"/>
</dbReference>
<comment type="caution">
    <text evidence="2">The sequence shown here is derived from an EMBL/GenBank/DDBJ whole genome shotgun (WGS) entry which is preliminary data.</text>
</comment>
<keyword evidence="3" id="KW-1185">Reference proteome</keyword>
<dbReference type="Proteomes" id="UP000335636">
    <property type="component" value="Unassembled WGS sequence"/>
</dbReference>
<feature type="compositionally biased region" description="Polar residues" evidence="1">
    <location>
        <begin position="90"/>
        <end position="113"/>
    </location>
</feature>
<gene>
    <name evidence="2" type="ORF">MONAX_5E046099</name>
</gene>
<feature type="region of interest" description="Disordered" evidence="1">
    <location>
        <begin position="86"/>
        <end position="113"/>
    </location>
</feature>
<organism evidence="2 3">
    <name type="scientific">Marmota monax</name>
    <name type="common">Woodchuck</name>
    <dbReference type="NCBI Taxonomy" id="9995"/>
    <lineage>
        <taxon>Eukaryota</taxon>
        <taxon>Metazoa</taxon>
        <taxon>Chordata</taxon>
        <taxon>Craniata</taxon>
        <taxon>Vertebrata</taxon>
        <taxon>Euteleostomi</taxon>
        <taxon>Mammalia</taxon>
        <taxon>Eutheria</taxon>
        <taxon>Euarchontoglires</taxon>
        <taxon>Glires</taxon>
        <taxon>Rodentia</taxon>
        <taxon>Sciuromorpha</taxon>
        <taxon>Sciuridae</taxon>
        <taxon>Xerinae</taxon>
        <taxon>Marmotini</taxon>
        <taxon>Marmota</taxon>
    </lineage>
</organism>
<proteinExistence type="predicted"/>
<sequence length="113" mass="12322">MMLSSITSDSYQDLFTTQGDPAPRWLSLPTSPPSILGDHRPALQTWDVSSERNLTMCLDFSLPLMVLGFAHVAVSVQLLKQIYAPPPARKSQQSKTPGPNPIEGSSISIALSW</sequence>
<accession>A0A5E4D8A4</accession>
<evidence type="ECO:0000313" key="3">
    <source>
        <dbReference type="Proteomes" id="UP000335636"/>
    </source>
</evidence>
<evidence type="ECO:0000256" key="1">
    <source>
        <dbReference type="SAM" id="MobiDB-lite"/>
    </source>
</evidence>